<feature type="binding site" evidence="4">
    <location>
        <position position="339"/>
    </location>
    <ligand>
        <name>substrate</name>
    </ligand>
</feature>
<protein>
    <submittedName>
        <fullName evidence="6">Monoamine oxidase</fullName>
    </submittedName>
</protein>
<accession>A0A318EFK9</accession>
<dbReference type="OrthoDB" id="337830at2"/>
<sequence length="450" mass="48265">MSAESHCDVAVIGAGFAGLRTALRLREAGLLVRVLEARDRVGGRSAAATLNGRTIDVGGQWVGVGHERLRALAESCDTSLVPQYTAGSKLLELGGRMRRYDGLIPPASVTALVEMQSALWRLRALQRRVPPDAPWDAHGADALDRLSVDAWQARWLRSRGARALFDIGVRAVFCGTPRQLSMLGFLHYLRANRDFDALLSTTDGAQAWTVDGGMHALAVRMGAALGDALQLDTPVRQIEQQADSVVVHTPRGALRASRVVVAMAPPAAGRIDYAVTLPAREQLAQRMPMGSVIKVLVAYAKPFWRANGLSGEFVGDAAAFSPVFDASPADASHGALIGFFDGPEAVHWSGDAQARRREVIATLVRAFGPEAAEPLDYAEKDWIADPWSRGCYTGLWTPGTLTEVGSALRAPCGRVHWAGTETATEWCGYIEGALASGDRVADELRHAMAS</sequence>
<dbReference type="PANTHER" id="PTHR43563">
    <property type="entry name" value="AMINE OXIDASE"/>
    <property type="match status" value="1"/>
</dbReference>
<evidence type="ECO:0000259" key="5">
    <source>
        <dbReference type="Pfam" id="PF01593"/>
    </source>
</evidence>
<evidence type="ECO:0000313" key="6">
    <source>
        <dbReference type="EMBL" id="PXV69575.1"/>
    </source>
</evidence>
<dbReference type="Gene3D" id="3.90.660.10">
    <property type="match status" value="1"/>
</dbReference>
<dbReference type="InterPro" id="IPR050703">
    <property type="entry name" value="Flavin_MAO"/>
</dbReference>
<dbReference type="InterPro" id="IPR002937">
    <property type="entry name" value="Amino_oxidase"/>
</dbReference>
<gene>
    <name evidence="6" type="ORF">C8D93_103149</name>
</gene>
<feature type="binding site" evidence="4">
    <location>
        <begin position="36"/>
        <end position="37"/>
    </location>
    <ligand>
        <name>FAD</name>
        <dbReference type="ChEBI" id="CHEBI:57692"/>
    </ligand>
</feature>
<dbReference type="Pfam" id="PF01593">
    <property type="entry name" value="Amino_oxidase"/>
    <property type="match status" value="1"/>
</dbReference>
<evidence type="ECO:0000256" key="4">
    <source>
        <dbReference type="PIRSR" id="PIRSR601613-1"/>
    </source>
</evidence>
<dbReference type="Gene3D" id="1.10.405.10">
    <property type="entry name" value="Guanine Nucleotide Dissociation Inhibitor, domain 1"/>
    <property type="match status" value="1"/>
</dbReference>
<name>A0A318EFK9_9GAMM</name>
<evidence type="ECO:0000313" key="7">
    <source>
        <dbReference type="Proteomes" id="UP000248330"/>
    </source>
</evidence>
<dbReference type="GO" id="GO:0016491">
    <property type="term" value="F:oxidoreductase activity"/>
    <property type="evidence" value="ECO:0007669"/>
    <property type="project" value="UniProtKB-KW"/>
</dbReference>
<keyword evidence="7" id="KW-1185">Reference proteome</keyword>
<feature type="binding site" evidence="4">
    <location>
        <position position="235"/>
    </location>
    <ligand>
        <name>FAD</name>
        <dbReference type="ChEBI" id="CHEBI:57692"/>
    </ligand>
</feature>
<feature type="binding site" evidence="4">
    <location>
        <position position="421"/>
    </location>
    <ligand>
        <name>FAD</name>
        <dbReference type="ChEBI" id="CHEBI:57692"/>
    </ligand>
</feature>
<evidence type="ECO:0000256" key="1">
    <source>
        <dbReference type="ARBA" id="ARBA00001974"/>
    </source>
</evidence>
<comment type="cofactor">
    <cofactor evidence="1">
        <name>FAD</name>
        <dbReference type="ChEBI" id="CHEBI:57692"/>
    </cofactor>
</comment>
<dbReference type="Proteomes" id="UP000248330">
    <property type="component" value="Unassembled WGS sequence"/>
</dbReference>
<feature type="domain" description="Amine oxidase" evidence="5">
    <location>
        <begin position="16"/>
        <end position="444"/>
    </location>
</feature>
<dbReference type="EMBL" id="QICN01000003">
    <property type="protein sequence ID" value="PXV69575.1"/>
    <property type="molecule type" value="Genomic_DNA"/>
</dbReference>
<dbReference type="SUPFAM" id="SSF51905">
    <property type="entry name" value="FAD/NAD(P)-binding domain"/>
    <property type="match status" value="1"/>
</dbReference>
<dbReference type="RefSeq" id="WP_110264506.1">
    <property type="nucleotide sequence ID" value="NZ_CAKZQT010000021.1"/>
</dbReference>
<dbReference type="PRINTS" id="PR00757">
    <property type="entry name" value="AMINEOXDASEF"/>
</dbReference>
<evidence type="ECO:0000256" key="2">
    <source>
        <dbReference type="ARBA" id="ARBA00005995"/>
    </source>
</evidence>
<dbReference type="Gene3D" id="3.50.50.60">
    <property type="entry name" value="FAD/NAD(P)-binding domain"/>
    <property type="match status" value="1"/>
</dbReference>
<dbReference type="InterPro" id="IPR036188">
    <property type="entry name" value="FAD/NAD-bd_sf"/>
</dbReference>
<dbReference type="SUPFAM" id="SSF54373">
    <property type="entry name" value="FAD-linked reductases, C-terminal domain"/>
    <property type="match status" value="1"/>
</dbReference>
<dbReference type="PANTHER" id="PTHR43563:SF1">
    <property type="entry name" value="AMINE OXIDASE [FLAVIN-CONTAINING] B"/>
    <property type="match status" value="1"/>
</dbReference>
<organism evidence="6 7">
    <name type="scientific">Sinimarinibacterium flocculans</name>
    <dbReference type="NCBI Taxonomy" id="985250"/>
    <lineage>
        <taxon>Bacteria</taxon>
        <taxon>Pseudomonadati</taxon>
        <taxon>Pseudomonadota</taxon>
        <taxon>Gammaproteobacteria</taxon>
        <taxon>Nevskiales</taxon>
        <taxon>Nevskiaceae</taxon>
        <taxon>Sinimarinibacterium</taxon>
    </lineage>
</organism>
<evidence type="ECO:0000256" key="3">
    <source>
        <dbReference type="ARBA" id="ARBA00023002"/>
    </source>
</evidence>
<comment type="caution">
    <text evidence="6">The sequence shown here is derived from an EMBL/GenBank/DDBJ whole genome shotgun (WGS) entry which is preliminary data.</text>
</comment>
<reference evidence="6 7" key="1">
    <citation type="submission" date="2018-04" db="EMBL/GenBank/DDBJ databases">
        <title>Genomic Encyclopedia of Type Strains, Phase IV (KMG-IV): sequencing the most valuable type-strain genomes for metagenomic binning, comparative biology and taxonomic classification.</title>
        <authorList>
            <person name="Goeker M."/>
        </authorList>
    </citation>
    <scope>NUCLEOTIDE SEQUENCE [LARGE SCALE GENOMIC DNA]</scope>
    <source>
        <strain evidence="6 7">DSM 104150</strain>
    </source>
</reference>
<comment type="similarity">
    <text evidence="2">Belongs to the flavin monoamine oxidase family.</text>
</comment>
<dbReference type="InterPro" id="IPR001613">
    <property type="entry name" value="Flavin_amine_oxidase"/>
</dbReference>
<keyword evidence="3" id="KW-0560">Oxidoreductase</keyword>
<dbReference type="AlphaFoldDB" id="A0A318EFK9"/>
<proteinExistence type="inferred from homology"/>